<dbReference type="Proteomes" id="UP000187209">
    <property type="component" value="Unassembled WGS sequence"/>
</dbReference>
<evidence type="ECO:0000256" key="1">
    <source>
        <dbReference type="SAM" id="MobiDB-lite"/>
    </source>
</evidence>
<gene>
    <name evidence="2" type="ORF">SteCoe_35647</name>
</gene>
<evidence type="ECO:0000313" key="2">
    <source>
        <dbReference type="EMBL" id="OMJ67245.1"/>
    </source>
</evidence>
<accession>A0A1R2AS14</accession>
<organism evidence="2 3">
    <name type="scientific">Stentor coeruleus</name>
    <dbReference type="NCBI Taxonomy" id="5963"/>
    <lineage>
        <taxon>Eukaryota</taxon>
        <taxon>Sar</taxon>
        <taxon>Alveolata</taxon>
        <taxon>Ciliophora</taxon>
        <taxon>Postciliodesmatophora</taxon>
        <taxon>Heterotrichea</taxon>
        <taxon>Heterotrichida</taxon>
        <taxon>Stentoridae</taxon>
        <taxon>Stentor</taxon>
    </lineage>
</organism>
<dbReference type="EMBL" id="MPUH01001538">
    <property type="protein sequence ID" value="OMJ67245.1"/>
    <property type="molecule type" value="Genomic_DNA"/>
</dbReference>
<comment type="caution">
    <text evidence="2">The sequence shown here is derived from an EMBL/GenBank/DDBJ whole genome shotgun (WGS) entry which is preliminary data.</text>
</comment>
<name>A0A1R2AS14_9CILI</name>
<feature type="compositionally biased region" description="Basic and acidic residues" evidence="1">
    <location>
        <begin position="25"/>
        <end position="51"/>
    </location>
</feature>
<reference evidence="2 3" key="1">
    <citation type="submission" date="2016-11" db="EMBL/GenBank/DDBJ databases">
        <title>The macronuclear genome of Stentor coeruleus: a giant cell with tiny introns.</title>
        <authorList>
            <person name="Slabodnick M."/>
            <person name="Ruby J.G."/>
            <person name="Reiff S.B."/>
            <person name="Swart E.C."/>
            <person name="Gosai S."/>
            <person name="Prabakaran S."/>
            <person name="Witkowska E."/>
            <person name="Larue G.E."/>
            <person name="Fisher S."/>
            <person name="Freeman R.M."/>
            <person name="Gunawardena J."/>
            <person name="Chu W."/>
            <person name="Stover N.A."/>
            <person name="Gregory B.D."/>
            <person name="Nowacki M."/>
            <person name="Derisi J."/>
            <person name="Roy S.W."/>
            <person name="Marshall W.F."/>
            <person name="Sood P."/>
        </authorList>
    </citation>
    <scope>NUCLEOTIDE SEQUENCE [LARGE SCALE GENOMIC DNA]</scope>
    <source>
        <strain evidence="2">WM001</strain>
    </source>
</reference>
<evidence type="ECO:0000313" key="3">
    <source>
        <dbReference type="Proteomes" id="UP000187209"/>
    </source>
</evidence>
<protein>
    <submittedName>
        <fullName evidence="2">Uncharacterized protein</fullName>
    </submittedName>
</protein>
<proteinExistence type="predicted"/>
<sequence length="133" mass="15694">MFLNTAPRTPFENRTNGTNRNSFKGRPDKQFKRDPKPRTRSIKDAPKKSDEMNSQQKNVLKDFMKSLKDLENEGFKTVLYYLHDNIYVLPCSIHWQVFMELADLAKRENRIEDARKLLEISVKLQPSAHQAWL</sequence>
<keyword evidence="3" id="KW-1185">Reference proteome</keyword>
<dbReference type="AlphaFoldDB" id="A0A1R2AS14"/>
<feature type="region of interest" description="Disordered" evidence="1">
    <location>
        <begin position="1"/>
        <end position="55"/>
    </location>
</feature>
<feature type="compositionally biased region" description="Polar residues" evidence="1">
    <location>
        <begin position="12"/>
        <end position="22"/>
    </location>
</feature>